<organism evidence="2 3">
    <name type="scientific">Listeria fleischmannii 1991</name>
    <dbReference type="NCBI Taxonomy" id="1430899"/>
    <lineage>
        <taxon>Bacteria</taxon>
        <taxon>Bacillati</taxon>
        <taxon>Bacillota</taxon>
        <taxon>Bacilli</taxon>
        <taxon>Bacillales</taxon>
        <taxon>Listeriaceae</taxon>
        <taxon>Listeria</taxon>
    </lineage>
</organism>
<dbReference type="InterPro" id="IPR016786">
    <property type="entry name" value="YdeI_bac"/>
</dbReference>
<proteinExistence type="predicted"/>
<dbReference type="Pfam" id="PF13376">
    <property type="entry name" value="OmdA"/>
    <property type="match status" value="1"/>
</dbReference>
<gene>
    <name evidence="2" type="ORF">X560_0270</name>
</gene>
<dbReference type="Gene3D" id="3.90.1150.200">
    <property type="match status" value="1"/>
</dbReference>
<protein>
    <recommendedName>
        <fullName evidence="1">YdhG-like domain-containing protein</fullName>
    </recommendedName>
</protein>
<reference evidence="2 3" key="1">
    <citation type="journal article" date="2015" name="Genome Biol. Evol.">
        <title>Comparative Genomics of Listeria Sensu Lato: Genus-Wide Differences in Evolutionary Dynamics and the Progressive Gain of Complex, Potentially Pathogenicity-Related Traits through Lateral Gene Transfer.</title>
        <authorList>
            <person name="Chiara M."/>
            <person name="Caruso M."/>
            <person name="D'Erchia A.M."/>
            <person name="Manzari C."/>
            <person name="Fraccalvieri R."/>
            <person name="Goffredo E."/>
            <person name="Latorre L."/>
            <person name="Miccolupo A."/>
            <person name="Padalino I."/>
            <person name="Santagada G."/>
            <person name="Chiocco D."/>
            <person name="Pesole G."/>
            <person name="Horner D.S."/>
            <person name="Parisi A."/>
        </authorList>
    </citation>
    <scope>NUCLEOTIDE SEQUENCE [LARGE SCALE GENOMIC DNA]</scope>
    <source>
        <strain evidence="2 3">1991</strain>
    </source>
</reference>
<dbReference type="EMBL" id="AZHO01000004">
    <property type="protein sequence ID" value="KMT61203.1"/>
    <property type="molecule type" value="Genomic_DNA"/>
</dbReference>
<dbReference type="PIRSF" id="PIRSF021308">
    <property type="entry name" value="UCP021308"/>
    <property type="match status" value="1"/>
</dbReference>
<dbReference type="PATRIC" id="fig|1430899.3.peg.273"/>
<evidence type="ECO:0000259" key="1">
    <source>
        <dbReference type="Pfam" id="PF08818"/>
    </source>
</evidence>
<name>A0A0J8GKC5_9LIST</name>
<dbReference type="Pfam" id="PF08818">
    <property type="entry name" value="DUF1801"/>
    <property type="match status" value="1"/>
</dbReference>
<sequence>MTEGKMNPKIDEYLSHVKQWYSESEKLRSILLDCGLTEELKWGKPCYTFDGKNIVIIQGFKAYLALLFFKGSLVQDPHHILVKTGENTIVGRQIRFTSLADVEKLQEIIPQYIHDAIEVEKRGETVPKQEPKEIPIPPEFQEKLDEDATLKEAFFSLTPGRQRGYIRHFAEPKQSKTKIARIEKYIPKILSGKGLTDFK</sequence>
<feature type="domain" description="YdhG-like" evidence="1">
    <location>
        <begin position="21"/>
        <end position="117"/>
    </location>
</feature>
<evidence type="ECO:0000313" key="2">
    <source>
        <dbReference type="EMBL" id="KMT61203.1"/>
    </source>
</evidence>
<evidence type="ECO:0000313" key="3">
    <source>
        <dbReference type="Proteomes" id="UP000052258"/>
    </source>
</evidence>
<dbReference type="InterPro" id="IPR014922">
    <property type="entry name" value="YdhG-like"/>
</dbReference>
<comment type="caution">
    <text evidence="2">The sequence shown here is derived from an EMBL/GenBank/DDBJ whole genome shotgun (WGS) entry which is preliminary data.</text>
</comment>
<keyword evidence="3" id="KW-1185">Reference proteome</keyword>
<dbReference type="RefSeq" id="WP_007472719.1">
    <property type="nucleotide sequence ID" value="NZ_KQ130610.1"/>
</dbReference>
<accession>A0A0J8GKC5</accession>
<dbReference type="AlphaFoldDB" id="A0A0J8GKC5"/>
<dbReference type="SUPFAM" id="SSF159888">
    <property type="entry name" value="YdhG-like"/>
    <property type="match status" value="1"/>
</dbReference>
<dbReference type="Proteomes" id="UP000052258">
    <property type="component" value="Unassembled WGS sequence"/>
</dbReference>
<dbReference type="OrthoDB" id="214150at2"/>